<evidence type="ECO:0000313" key="2">
    <source>
        <dbReference type="Proteomes" id="UP001060170"/>
    </source>
</evidence>
<gene>
    <name evidence="1" type="ORF">MJO28_005418</name>
</gene>
<feature type="non-terminal residue" evidence="1">
    <location>
        <position position="87"/>
    </location>
</feature>
<keyword evidence="2" id="KW-1185">Reference proteome</keyword>
<proteinExistence type="predicted"/>
<sequence>MHCSTSILLVCVLAAVGVMQHKAKGSVLHPRNIDKLQGQRNTCGARMTCYCNIKRLPGGKRVVPPRKDGTIPTQADCPKLDEKELKD</sequence>
<accession>A0ACC0EMH3</accession>
<name>A0ACC0EMH3_9BASI</name>
<comment type="caution">
    <text evidence="1">The sequence shown here is derived from an EMBL/GenBank/DDBJ whole genome shotgun (WGS) entry which is preliminary data.</text>
</comment>
<reference evidence="1 2" key="3">
    <citation type="journal article" date="2022" name="Microbiol. Spectr.">
        <title>Folding features and dynamics of 3D genome architecture in plant fungal pathogens.</title>
        <authorList>
            <person name="Xia C."/>
        </authorList>
    </citation>
    <scope>NUCLEOTIDE SEQUENCE [LARGE SCALE GENOMIC DNA]</scope>
    <source>
        <strain evidence="1 2">93-210</strain>
    </source>
</reference>
<protein>
    <submittedName>
        <fullName evidence="1">Uncharacterized protein</fullName>
    </submittedName>
</protein>
<reference evidence="2" key="1">
    <citation type="journal article" date="2018" name="BMC Genomics">
        <title>Genomic insights into host adaptation between the wheat stripe rust pathogen (Puccinia striiformis f. sp. tritici) and the barley stripe rust pathogen (Puccinia striiformis f. sp. hordei).</title>
        <authorList>
            <person name="Xia C."/>
            <person name="Wang M."/>
            <person name="Yin C."/>
            <person name="Cornejo O.E."/>
            <person name="Hulbert S.H."/>
            <person name="Chen X."/>
        </authorList>
    </citation>
    <scope>NUCLEOTIDE SEQUENCE [LARGE SCALE GENOMIC DNA]</scope>
    <source>
        <strain evidence="2">93-210</strain>
    </source>
</reference>
<evidence type="ECO:0000313" key="1">
    <source>
        <dbReference type="EMBL" id="KAI7955018.1"/>
    </source>
</evidence>
<organism evidence="1 2">
    <name type="scientific">Puccinia striiformis f. sp. tritici</name>
    <dbReference type="NCBI Taxonomy" id="168172"/>
    <lineage>
        <taxon>Eukaryota</taxon>
        <taxon>Fungi</taxon>
        <taxon>Dikarya</taxon>
        <taxon>Basidiomycota</taxon>
        <taxon>Pucciniomycotina</taxon>
        <taxon>Pucciniomycetes</taxon>
        <taxon>Pucciniales</taxon>
        <taxon>Pucciniaceae</taxon>
        <taxon>Puccinia</taxon>
    </lineage>
</organism>
<dbReference type="Proteomes" id="UP001060170">
    <property type="component" value="Chromosome 5"/>
</dbReference>
<dbReference type="EMBL" id="CM045869">
    <property type="protein sequence ID" value="KAI7955018.1"/>
    <property type="molecule type" value="Genomic_DNA"/>
</dbReference>
<reference evidence="2" key="2">
    <citation type="journal article" date="2018" name="Mol. Plant Microbe Interact.">
        <title>Genome sequence resources for the wheat stripe rust pathogen (Puccinia striiformis f. sp. tritici) and the barley stripe rust pathogen (Puccinia striiformis f. sp. hordei).</title>
        <authorList>
            <person name="Xia C."/>
            <person name="Wang M."/>
            <person name="Yin C."/>
            <person name="Cornejo O.E."/>
            <person name="Hulbert S.H."/>
            <person name="Chen X."/>
        </authorList>
    </citation>
    <scope>NUCLEOTIDE SEQUENCE [LARGE SCALE GENOMIC DNA]</scope>
    <source>
        <strain evidence="2">93-210</strain>
    </source>
</reference>